<accession>A0AAV4ICY8</accession>
<dbReference type="InterPro" id="IPR051576">
    <property type="entry name" value="PX-Rho_GAP"/>
</dbReference>
<comment type="caution">
    <text evidence="4">The sequence shown here is derived from an EMBL/GenBank/DDBJ whole genome shotgun (WGS) entry which is preliminary data.</text>
</comment>
<dbReference type="SUPFAM" id="SSF48350">
    <property type="entry name" value="GTPase activation domain, GAP"/>
    <property type="match status" value="1"/>
</dbReference>
<feature type="compositionally biased region" description="Low complexity" evidence="2">
    <location>
        <begin position="928"/>
        <end position="950"/>
    </location>
</feature>
<dbReference type="Pfam" id="PF00620">
    <property type="entry name" value="RhoGAP"/>
    <property type="match status" value="1"/>
</dbReference>
<feature type="compositionally biased region" description="Low complexity" evidence="2">
    <location>
        <begin position="2775"/>
        <end position="2784"/>
    </location>
</feature>
<feature type="compositionally biased region" description="Low complexity" evidence="2">
    <location>
        <begin position="672"/>
        <end position="692"/>
    </location>
</feature>
<gene>
    <name evidence="4" type="ORF">ElyMa_003006000</name>
</gene>
<evidence type="ECO:0000313" key="4">
    <source>
        <dbReference type="EMBL" id="GFS08053.1"/>
    </source>
</evidence>
<evidence type="ECO:0000256" key="2">
    <source>
        <dbReference type="SAM" id="MobiDB-lite"/>
    </source>
</evidence>
<feature type="region of interest" description="Disordered" evidence="2">
    <location>
        <begin position="1529"/>
        <end position="1548"/>
    </location>
</feature>
<dbReference type="GO" id="GO:0005096">
    <property type="term" value="F:GTPase activator activity"/>
    <property type="evidence" value="ECO:0007669"/>
    <property type="project" value="UniProtKB-KW"/>
</dbReference>
<feature type="compositionally biased region" description="Polar residues" evidence="2">
    <location>
        <begin position="1730"/>
        <end position="1739"/>
    </location>
</feature>
<dbReference type="PROSITE" id="PS50238">
    <property type="entry name" value="RHOGAP"/>
    <property type="match status" value="1"/>
</dbReference>
<feature type="region of interest" description="Disordered" evidence="2">
    <location>
        <begin position="783"/>
        <end position="872"/>
    </location>
</feature>
<name>A0AAV4ICY8_9GAST</name>
<keyword evidence="1" id="KW-0343">GTPase activation</keyword>
<feature type="compositionally biased region" description="Polar residues" evidence="2">
    <location>
        <begin position="2688"/>
        <end position="2700"/>
    </location>
</feature>
<reference evidence="4 5" key="1">
    <citation type="journal article" date="2021" name="Elife">
        <title>Chloroplast acquisition without the gene transfer in kleptoplastic sea slugs, Plakobranchus ocellatus.</title>
        <authorList>
            <person name="Maeda T."/>
            <person name="Takahashi S."/>
            <person name="Yoshida T."/>
            <person name="Shimamura S."/>
            <person name="Takaki Y."/>
            <person name="Nagai Y."/>
            <person name="Toyoda A."/>
            <person name="Suzuki Y."/>
            <person name="Arimoto A."/>
            <person name="Ishii H."/>
            <person name="Satoh N."/>
            <person name="Nishiyama T."/>
            <person name="Hasebe M."/>
            <person name="Maruyama T."/>
            <person name="Minagawa J."/>
            <person name="Obokata J."/>
            <person name="Shigenobu S."/>
        </authorList>
    </citation>
    <scope>NUCLEOTIDE SEQUENCE [LARGE SCALE GENOMIC DNA]</scope>
</reference>
<feature type="region of interest" description="Disordered" evidence="2">
    <location>
        <begin position="1494"/>
        <end position="1516"/>
    </location>
</feature>
<feature type="compositionally biased region" description="Low complexity" evidence="2">
    <location>
        <begin position="1966"/>
        <end position="1980"/>
    </location>
</feature>
<feature type="region of interest" description="Disordered" evidence="2">
    <location>
        <begin position="1062"/>
        <end position="1115"/>
    </location>
</feature>
<feature type="compositionally biased region" description="Low complexity" evidence="2">
    <location>
        <begin position="2034"/>
        <end position="2073"/>
    </location>
</feature>
<dbReference type="InterPro" id="IPR008936">
    <property type="entry name" value="Rho_GTPase_activation_prot"/>
</dbReference>
<feature type="compositionally biased region" description="Basic residues" evidence="2">
    <location>
        <begin position="488"/>
        <end position="499"/>
    </location>
</feature>
<feature type="compositionally biased region" description="Gly residues" evidence="2">
    <location>
        <begin position="1062"/>
        <end position="1072"/>
    </location>
</feature>
<feature type="region of interest" description="Disordered" evidence="2">
    <location>
        <begin position="671"/>
        <end position="699"/>
    </location>
</feature>
<dbReference type="SMART" id="SM00324">
    <property type="entry name" value="RhoGAP"/>
    <property type="match status" value="1"/>
</dbReference>
<feature type="compositionally biased region" description="Basic and acidic residues" evidence="2">
    <location>
        <begin position="1321"/>
        <end position="1332"/>
    </location>
</feature>
<feature type="region of interest" description="Disordered" evidence="2">
    <location>
        <begin position="2458"/>
        <end position="2807"/>
    </location>
</feature>
<feature type="compositionally biased region" description="Polar residues" evidence="2">
    <location>
        <begin position="2721"/>
        <end position="2738"/>
    </location>
</feature>
<feature type="compositionally biased region" description="Low complexity" evidence="2">
    <location>
        <begin position="2464"/>
        <end position="2473"/>
    </location>
</feature>
<protein>
    <submittedName>
        <fullName evidence="4">Rho GTPase-activating protein</fullName>
    </submittedName>
</protein>
<feature type="compositionally biased region" description="Polar residues" evidence="2">
    <location>
        <begin position="2299"/>
        <end position="2327"/>
    </location>
</feature>
<feature type="compositionally biased region" description="Low complexity" evidence="2">
    <location>
        <begin position="329"/>
        <end position="341"/>
    </location>
</feature>
<feature type="region of interest" description="Disordered" evidence="2">
    <location>
        <begin position="1314"/>
        <end position="1467"/>
    </location>
</feature>
<feature type="compositionally biased region" description="Low complexity" evidence="2">
    <location>
        <begin position="1437"/>
        <end position="1447"/>
    </location>
</feature>
<feature type="region of interest" description="Disordered" evidence="2">
    <location>
        <begin position="1235"/>
        <end position="1266"/>
    </location>
</feature>
<feature type="region of interest" description="Disordered" evidence="2">
    <location>
        <begin position="571"/>
        <end position="645"/>
    </location>
</feature>
<feature type="region of interest" description="Disordered" evidence="2">
    <location>
        <begin position="1180"/>
        <end position="1218"/>
    </location>
</feature>
<dbReference type="GO" id="GO:0007264">
    <property type="term" value="P:small GTPase-mediated signal transduction"/>
    <property type="evidence" value="ECO:0007669"/>
    <property type="project" value="TreeGrafter"/>
</dbReference>
<feature type="compositionally biased region" description="Polar residues" evidence="2">
    <location>
        <begin position="2186"/>
        <end position="2212"/>
    </location>
</feature>
<feature type="compositionally biased region" description="Low complexity" evidence="2">
    <location>
        <begin position="1369"/>
        <end position="1381"/>
    </location>
</feature>
<feature type="compositionally biased region" description="Basic residues" evidence="2">
    <location>
        <begin position="908"/>
        <end position="918"/>
    </location>
</feature>
<dbReference type="PANTHER" id="PTHR15729">
    <property type="entry name" value="CDC42 GTPASE-ACTIVATING PROTEIN"/>
    <property type="match status" value="1"/>
</dbReference>
<feature type="compositionally biased region" description="Basic and acidic residues" evidence="2">
    <location>
        <begin position="1239"/>
        <end position="1248"/>
    </location>
</feature>
<feature type="compositionally biased region" description="Low complexity" evidence="2">
    <location>
        <begin position="854"/>
        <end position="870"/>
    </location>
</feature>
<feature type="compositionally biased region" description="Basic residues" evidence="2">
    <location>
        <begin position="951"/>
        <end position="961"/>
    </location>
</feature>
<dbReference type="Gene3D" id="1.10.555.10">
    <property type="entry name" value="Rho GTPase activation protein"/>
    <property type="match status" value="2"/>
</dbReference>
<feature type="compositionally biased region" description="Basic and acidic residues" evidence="2">
    <location>
        <begin position="2548"/>
        <end position="2557"/>
    </location>
</feature>
<feature type="compositionally biased region" description="Polar residues" evidence="2">
    <location>
        <begin position="600"/>
        <end position="619"/>
    </location>
</feature>
<feature type="compositionally biased region" description="Low complexity" evidence="2">
    <location>
        <begin position="2645"/>
        <end position="2661"/>
    </location>
</feature>
<feature type="region of interest" description="Disordered" evidence="2">
    <location>
        <begin position="1685"/>
        <end position="1763"/>
    </location>
</feature>
<feature type="region of interest" description="Disordered" evidence="2">
    <location>
        <begin position="1866"/>
        <end position="1914"/>
    </location>
</feature>
<feature type="region of interest" description="Disordered" evidence="2">
    <location>
        <begin position="1958"/>
        <end position="2377"/>
    </location>
</feature>
<feature type="compositionally biased region" description="Polar residues" evidence="2">
    <location>
        <begin position="1196"/>
        <end position="1218"/>
    </location>
</feature>
<feature type="compositionally biased region" description="Basic and acidic residues" evidence="2">
    <location>
        <begin position="2576"/>
        <end position="2585"/>
    </location>
</feature>
<feature type="region of interest" description="Disordered" evidence="2">
    <location>
        <begin position="387"/>
        <end position="533"/>
    </location>
</feature>
<feature type="compositionally biased region" description="Acidic residues" evidence="2">
    <location>
        <begin position="1257"/>
        <end position="1266"/>
    </location>
</feature>
<feature type="region of interest" description="Disordered" evidence="2">
    <location>
        <begin position="900"/>
        <end position="961"/>
    </location>
</feature>
<feature type="compositionally biased region" description="Polar residues" evidence="2">
    <location>
        <begin position="445"/>
        <end position="466"/>
    </location>
</feature>
<dbReference type="Proteomes" id="UP000762676">
    <property type="component" value="Unassembled WGS sequence"/>
</dbReference>
<proteinExistence type="predicted"/>
<feature type="region of interest" description="Disordered" evidence="2">
    <location>
        <begin position="1776"/>
        <end position="1821"/>
    </location>
</feature>
<feature type="compositionally biased region" description="Low complexity" evidence="2">
    <location>
        <begin position="392"/>
        <end position="404"/>
    </location>
</feature>
<feature type="compositionally biased region" description="Low complexity" evidence="2">
    <location>
        <begin position="1582"/>
        <end position="1599"/>
    </location>
</feature>
<feature type="compositionally biased region" description="Low complexity" evidence="2">
    <location>
        <begin position="307"/>
        <end position="322"/>
    </location>
</feature>
<feature type="compositionally biased region" description="Polar residues" evidence="2">
    <location>
        <begin position="1707"/>
        <end position="1716"/>
    </location>
</feature>
<organism evidence="4 5">
    <name type="scientific">Elysia marginata</name>
    <dbReference type="NCBI Taxonomy" id="1093978"/>
    <lineage>
        <taxon>Eukaryota</taxon>
        <taxon>Metazoa</taxon>
        <taxon>Spiralia</taxon>
        <taxon>Lophotrochozoa</taxon>
        <taxon>Mollusca</taxon>
        <taxon>Gastropoda</taxon>
        <taxon>Heterobranchia</taxon>
        <taxon>Euthyneura</taxon>
        <taxon>Panpulmonata</taxon>
        <taxon>Sacoglossa</taxon>
        <taxon>Placobranchoidea</taxon>
        <taxon>Plakobranchidae</taxon>
        <taxon>Elysia</taxon>
    </lineage>
</organism>
<feature type="domain" description="Rho-GAP" evidence="3">
    <location>
        <begin position="37"/>
        <end position="225"/>
    </location>
</feature>
<feature type="region of interest" description="Disordered" evidence="2">
    <location>
        <begin position="304"/>
        <end position="366"/>
    </location>
</feature>
<evidence type="ECO:0000259" key="3">
    <source>
        <dbReference type="PROSITE" id="PS50238"/>
    </source>
</evidence>
<feature type="compositionally biased region" description="Polar residues" evidence="2">
    <location>
        <begin position="1776"/>
        <end position="1793"/>
    </location>
</feature>
<feature type="compositionally biased region" description="Acidic residues" evidence="2">
    <location>
        <begin position="2503"/>
        <end position="2513"/>
    </location>
</feature>
<feature type="compositionally biased region" description="Low complexity" evidence="2">
    <location>
        <begin position="2332"/>
        <end position="2341"/>
    </location>
</feature>
<keyword evidence="5" id="KW-1185">Reference proteome</keyword>
<feature type="compositionally biased region" description="Basic and acidic residues" evidence="2">
    <location>
        <begin position="808"/>
        <end position="819"/>
    </location>
</feature>
<evidence type="ECO:0000313" key="5">
    <source>
        <dbReference type="Proteomes" id="UP000762676"/>
    </source>
</evidence>
<feature type="compositionally biased region" description="Low complexity" evidence="2">
    <location>
        <begin position="1182"/>
        <end position="1195"/>
    </location>
</feature>
<feature type="compositionally biased region" description="Low complexity" evidence="2">
    <location>
        <begin position="2514"/>
        <end position="2527"/>
    </location>
</feature>
<dbReference type="EMBL" id="BMAT01006184">
    <property type="protein sequence ID" value="GFS08053.1"/>
    <property type="molecule type" value="Genomic_DNA"/>
</dbReference>
<dbReference type="InterPro" id="IPR000198">
    <property type="entry name" value="RhoGAP_dom"/>
</dbReference>
<dbReference type="PANTHER" id="PTHR15729:SF10">
    <property type="entry name" value="GTPASE-ACTIVATING PROTEIN CDGAPR"/>
    <property type="match status" value="1"/>
</dbReference>
<feature type="compositionally biased region" description="Low complexity" evidence="2">
    <location>
        <begin position="2600"/>
        <end position="2609"/>
    </location>
</feature>
<feature type="region of interest" description="Disordered" evidence="2">
    <location>
        <begin position="1578"/>
        <end position="1612"/>
    </location>
</feature>
<evidence type="ECO:0000256" key="1">
    <source>
        <dbReference type="ARBA" id="ARBA00022468"/>
    </source>
</evidence>
<feature type="compositionally biased region" description="Polar residues" evidence="2">
    <location>
        <begin position="2088"/>
        <end position="2109"/>
    </location>
</feature>
<feature type="compositionally biased region" description="Basic residues" evidence="2">
    <location>
        <begin position="434"/>
        <end position="443"/>
    </location>
</feature>
<feature type="compositionally biased region" description="Polar residues" evidence="2">
    <location>
        <begin position="2130"/>
        <end position="2147"/>
    </location>
</feature>
<sequence>MRKHGKLMSFLRTFFSHRPPRNQLKQSGIVKERVFGCDLGEHLLNSGHDVPLLLKSCTDIIEEYGIVHGIYRLSGITSNIQKLRLQKYSDVQKDVQCQSPSLLHVTTDRLAFDEDRVPDLTDECYLQDIHSISSLLKMYFRELPNPLLTYQLYDKTTEYLMRHLARVAAFGPETEMHSKNLAIVWAPNLLRSKELEAGGGAAALQGVGIQAVVTECLICYCDIIFSDKMPNYSSLDSASQKKPRPKSLAISTPTRLLSLEEARERAFIGNLANLAPKKFIDVGGGPKNLPSKYHTVIDLPGYKKKVNSSSKENKPSSGSKKAGSGGGSQSSSGGWKSIFSKPRGGSVKKARKPSQESVTLGPVQAKALTEEDVHNWKRHHLRSAKSAESLFTPTSPHSSPSVTSMNVDGASGLPASLTQSQQFGRKESKGSRPLYHHLSHKRSLSSDASTVLKNRQVNHDTSSLASPSVDFDEENSPKQFTREDSKRKAVHHHHHHRRIPSAPNTPRQDRKPPCPGRSSSVSKDDDSSFTGEDMDISLDDFIYPKSESRGDINIDAAINSRLLQVAEKTRSAKSNEELASSPLKRSANTPPKGRKKAKAENQNSVSSPQELSPETSFSGSNRRVHRSSSDVSRGIDASPYDNDDRESRMRRFYSRFHDYAEILSVDDANVRGQGLSGSSSSATPGSQGTPGSMSVSSSGCNMQDVLDQIDSRLAVTAKMFPRQQPTSSPKLGSSEDQQQLHRLSNGIGEAKETVFSSSVHTTTSTRPDNNKNVDLSLNLLNSTGPVERKVSPSSSLRQTEFPASVDTSPRELIEQETMRKLLGLDPPGDGSSKTAGGSWAGGTTPDQPGAIRVPSSSSSSNSLSAAPISSTRVVRRRAEFIPSASASGQDLDNLNDLLDSLERQEPRTRRRSSRKKGSQRSTAGGNHSSSSSSARPSPVSSQLQSPSSGQHQHHQQQHHNYNHLQHQGNTSAKTTSPRHIQERIAPGTESQAQSQAQAERCLQARLLASTGASAVGGITKCLSVPSDIARSLENVTGSQTDMMSSVTISELSASMSSFSNGGGVVPSGGDQGGITSAPYPGPAHHLTRHVPGSHRDRADPRHRRSSSLDSLSDNDRLMTRTLRDINRQMDAAFRHDGSPGRDSSLTRHHRLAASDLELSTSPEVRAAPHLLLVRGDNHGAVAQPQQQQQQQQQAQDESQWVSSDSIGQFQASDQSVTPTQATMDEAFKLFSQKGLSEGEGSHKADPTKCRSNSESSSDSDQDDEDQAAGLVLGEAQGGAFLDVNLMLSPPNLPSAAPEVHGPSQNQLVANRSVGQALVQQHSEKQTRPHQDDQIVVESPQLARARTRAMTSPDLARAPPSRPHHHHHQSQQLQQHPTQHPHPTAPPHHPHTHHHHHHHHHHAHHPNHRRSKKKTSVPSHQSSAVGRADVANMCINRSSSSSSSTSSSEEFDKVASPDEDDEAPMQAKTQNQLLQRTAGSGRDALTLPVGALANNSSLPSNSNHGLGIGSGTSDLSPSDPAVYAVIRRQHSPRSPNPSHGFPLGQGSGEAELNRSWELDGESERMSSLCAAGLMSQRARLSRESSTSSLQQSVSPDSSLSHAQGHVRSPLATPGREALPDIIQSATPQASAEGSARVFPIEVTAPSTEPTVGLDREVQDYQTANSNIAPLHLALYHPDEFSMVIPPAAVSGPSPSPRQHVNVHPSPSMPQVNSTQHDPGTEGKPPLRKSSTDNAISSGRATASYRPVSERTPSRPGAGNVPMSSSADLQIVSGNIRIPTSLSMDSAGTRQGTSQMEREAGRSGSGALLSPQTFRSRAGSDSRAVRAAAHQLQLDRYRENMRASNSRKERDHDAMEVDNLCNRLVDRLTSPNSRRAPLGGSPGNPETIFSQAVPRSPRREICQPLAGPSSQPMPAERGIVRSFSTSSASTGQTISGNEEAENILNSSRELLQCPVEASRGLGTDRSAHSSPSGHGAGALSLGQPEEKKKDSLTPASESGIPVRKSSFSKIPRPRQMAESPSLKSPGGGGSLRRGETLSTTPSSGSSSMSSSTHADFSPSSSSTSSSTASPSSRQALRSRRASETPGIGKRSSQSRRMSDTPATASPGSQRSQPPPASFSRSNSGGSGRGRQNLESKAQTSGSPSTSSRIPLSHRVPSPQGVEASPNLSLPRQASKTKSPTPKPRKSSFNAKSDQPKGQSTSSDGGNKGDTTPRQATRREATSRGAVSGGRAGATGRKDSETNSSNKRAVLVKSLADENGAKLVIETQPELKKKVQTVHAKKVSQPARQVAAGVDGVDSNDRVQSSSGECLESGQASANTGSGSSVTFSGDTYAPSNSLSSSKKVPPPVAKRKFRYDSKSLPRKPKQAEGQSSGEEAAVVVGSCPENSAIASPPRTLAEYADLVGSRSSLDESVLQLAAERQEDLFSPEELAEHQKHYGCSTGSLRAKRSVKLQSLLDLFEHKDSDSNVSDSSCGSPKTQPRDRLHSGSAGVTPLTPCLEDGVPGMDDDDDEDDASDPFSPSASLPDSAPTTRSSERRRSRSGDVTLTRSEQSEGARGEGEVASVMMRSMPEPRGLSPRRQDRQDLTSRRVSACLPSSPSPQPSLRQPSPSQRRQHVQSCVEPSRETRPPRYRTNPRNSVAGGETDMSGRLGLGLSHLLQAGGSDNTPAGDTPRAVLMRAQSSPDKDWRSEGNSMCPPSSPQKSVERRNSIKDLLQVFERQDSDTSSQLCGTGDVTPQSRRVQPRERLGSSSPPSRERQERGAISMRLSLEIPTDSYLPSGPLSSGPFSQADVKSQPMRLGPKPFYGASK</sequence>
<feature type="compositionally biased region" description="Basic residues" evidence="2">
    <location>
        <begin position="1387"/>
        <end position="1414"/>
    </location>
</feature>